<dbReference type="PANTHER" id="PTHR43537:SF45">
    <property type="entry name" value="GNTR FAMILY REGULATORY PROTEIN"/>
    <property type="match status" value="1"/>
</dbReference>
<evidence type="ECO:0000256" key="1">
    <source>
        <dbReference type="ARBA" id="ARBA00023015"/>
    </source>
</evidence>
<dbReference type="InterPro" id="IPR011711">
    <property type="entry name" value="GntR_C"/>
</dbReference>
<evidence type="ECO:0000256" key="2">
    <source>
        <dbReference type="ARBA" id="ARBA00023125"/>
    </source>
</evidence>
<dbReference type="PANTHER" id="PTHR43537">
    <property type="entry name" value="TRANSCRIPTIONAL REGULATOR, GNTR FAMILY"/>
    <property type="match status" value="1"/>
</dbReference>
<dbReference type="Pfam" id="PF07729">
    <property type="entry name" value="FCD"/>
    <property type="match status" value="1"/>
</dbReference>
<dbReference type="PROSITE" id="PS50949">
    <property type="entry name" value="HTH_GNTR"/>
    <property type="match status" value="1"/>
</dbReference>
<dbReference type="AlphaFoldDB" id="A0A1T5GH68"/>
<dbReference type="RefSeq" id="WP_079591990.1">
    <property type="nucleotide sequence ID" value="NZ_FUYX01000013.1"/>
</dbReference>
<proteinExistence type="predicted"/>
<keyword evidence="1" id="KW-0805">Transcription regulation</keyword>
<reference evidence="5 6" key="1">
    <citation type="submission" date="2017-02" db="EMBL/GenBank/DDBJ databases">
        <authorList>
            <person name="Peterson S.W."/>
        </authorList>
    </citation>
    <scope>NUCLEOTIDE SEQUENCE [LARGE SCALE GENOMIC DNA]</scope>
    <source>
        <strain evidence="5 6">DSM 9653</strain>
    </source>
</reference>
<dbReference type="SUPFAM" id="SSF48008">
    <property type="entry name" value="GntR ligand-binding domain-like"/>
    <property type="match status" value="1"/>
</dbReference>
<dbReference type="SMART" id="SM00345">
    <property type="entry name" value="HTH_GNTR"/>
    <property type="match status" value="1"/>
</dbReference>
<dbReference type="Gene3D" id="1.10.10.10">
    <property type="entry name" value="Winged helix-like DNA-binding domain superfamily/Winged helix DNA-binding domain"/>
    <property type="match status" value="1"/>
</dbReference>
<gene>
    <name evidence="5" type="ORF">SAMN05660750_04039</name>
</gene>
<evidence type="ECO:0000313" key="6">
    <source>
        <dbReference type="Proteomes" id="UP000190130"/>
    </source>
</evidence>
<evidence type="ECO:0000259" key="4">
    <source>
        <dbReference type="PROSITE" id="PS50949"/>
    </source>
</evidence>
<dbReference type="Proteomes" id="UP000190130">
    <property type="component" value="Unassembled WGS sequence"/>
</dbReference>
<dbReference type="SUPFAM" id="SSF46785">
    <property type="entry name" value="Winged helix' DNA-binding domain"/>
    <property type="match status" value="1"/>
</dbReference>
<organism evidence="5 6">
    <name type="scientific">Bosea thiooxidans</name>
    <dbReference type="NCBI Taxonomy" id="53254"/>
    <lineage>
        <taxon>Bacteria</taxon>
        <taxon>Pseudomonadati</taxon>
        <taxon>Pseudomonadota</taxon>
        <taxon>Alphaproteobacteria</taxon>
        <taxon>Hyphomicrobiales</taxon>
        <taxon>Boseaceae</taxon>
        <taxon>Bosea</taxon>
    </lineage>
</organism>
<feature type="domain" description="HTH gntR-type" evidence="4">
    <location>
        <begin position="21"/>
        <end position="88"/>
    </location>
</feature>
<evidence type="ECO:0000313" key="5">
    <source>
        <dbReference type="EMBL" id="SKC07751.1"/>
    </source>
</evidence>
<dbReference type="InterPro" id="IPR036388">
    <property type="entry name" value="WH-like_DNA-bd_sf"/>
</dbReference>
<dbReference type="Gene3D" id="1.20.120.530">
    <property type="entry name" value="GntR ligand-binding domain-like"/>
    <property type="match status" value="1"/>
</dbReference>
<evidence type="ECO:0000256" key="3">
    <source>
        <dbReference type="ARBA" id="ARBA00023163"/>
    </source>
</evidence>
<dbReference type="GO" id="GO:0003677">
    <property type="term" value="F:DNA binding"/>
    <property type="evidence" value="ECO:0007669"/>
    <property type="project" value="UniProtKB-KW"/>
</dbReference>
<dbReference type="InterPro" id="IPR008920">
    <property type="entry name" value="TF_FadR/GntR_C"/>
</dbReference>
<name>A0A1T5GH68_9HYPH</name>
<dbReference type="InterPro" id="IPR000524">
    <property type="entry name" value="Tscrpt_reg_HTH_GntR"/>
</dbReference>
<dbReference type="Pfam" id="PF00392">
    <property type="entry name" value="GntR"/>
    <property type="match status" value="1"/>
</dbReference>
<dbReference type="OrthoDB" id="9806293at2"/>
<keyword evidence="3" id="KW-0804">Transcription</keyword>
<keyword evidence="2 5" id="KW-0238">DNA-binding</keyword>
<protein>
    <submittedName>
        <fullName evidence="5">DNA-binding transcriptional regulator, GntR family</fullName>
    </submittedName>
</protein>
<dbReference type="InterPro" id="IPR036390">
    <property type="entry name" value="WH_DNA-bd_sf"/>
</dbReference>
<dbReference type="GO" id="GO:0003700">
    <property type="term" value="F:DNA-binding transcription factor activity"/>
    <property type="evidence" value="ECO:0007669"/>
    <property type="project" value="InterPro"/>
</dbReference>
<dbReference type="EMBL" id="FUYX01000013">
    <property type="protein sequence ID" value="SKC07751.1"/>
    <property type="molecule type" value="Genomic_DNA"/>
</dbReference>
<accession>A0A1T5GH68</accession>
<dbReference type="SMART" id="SM00895">
    <property type="entry name" value="FCD"/>
    <property type="match status" value="1"/>
</dbReference>
<sequence>MNRRQPAAGEGRNDAAPAPGESLAEVAYRRLEEAIVTLSLRPGAGMTEAQLIDLAGLGRTPVREALIRLAQHGLVEILPRKGIRVADINAIDIMAALDAREVLERLVAREAARRASPAERIAIMAAAAAMGQAAQAGDATAYMRLDKELDTAIGEAARSPYASRSVEPLQTLIRRAWYHFERRADLLPAAGHHVALAQAIAAADDAAAASASDALMEHLRRRLLATLAGAAATGQSI</sequence>